<protein>
    <submittedName>
        <fullName evidence="2">Uncharacterized protein</fullName>
    </submittedName>
</protein>
<feature type="chain" id="PRO_5041461336" evidence="1">
    <location>
        <begin position="22"/>
        <end position="182"/>
    </location>
</feature>
<organism evidence="2 3">
    <name type="scientific">Cylicocyclus nassatus</name>
    <name type="common">Nematode worm</name>
    <dbReference type="NCBI Taxonomy" id="53992"/>
    <lineage>
        <taxon>Eukaryota</taxon>
        <taxon>Metazoa</taxon>
        <taxon>Ecdysozoa</taxon>
        <taxon>Nematoda</taxon>
        <taxon>Chromadorea</taxon>
        <taxon>Rhabditida</taxon>
        <taxon>Rhabditina</taxon>
        <taxon>Rhabditomorpha</taxon>
        <taxon>Strongyloidea</taxon>
        <taxon>Strongylidae</taxon>
        <taxon>Cylicocyclus</taxon>
    </lineage>
</organism>
<reference evidence="2" key="1">
    <citation type="submission" date="2023-07" db="EMBL/GenBank/DDBJ databases">
        <authorList>
            <consortium name="CYATHOMIX"/>
        </authorList>
    </citation>
    <scope>NUCLEOTIDE SEQUENCE</scope>
    <source>
        <strain evidence="2">N/A</strain>
    </source>
</reference>
<name>A0AA36MDY9_CYLNA</name>
<sequence>MQPAVVLRYAAIACIATSAFALDPAAFQRVFNGTSLSSSQIDQLAKAYNDGLKKSQGKEAGEAFIASLNITDKKALTDKFLDLRKKDLLLRNLHSETMKSIKDVVSKEIKNKVAEWKAKAEKLYKGDFSKSQISVVRTLLEEVPAKIKKTVETKINEPLQKFKSQKSMEGLLSAIATFHSPK</sequence>
<keyword evidence="3" id="KW-1185">Reference proteome</keyword>
<comment type="caution">
    <text evidence="2">The sequence shown here is derived from an EMBL/GenBank/DDBJ whole genome shotgun (WGS) entry which is preliminary data.</text>
</comment>
<dbReference type="AlphaFoldDB" id="A0AA36MDY9"/>
<proteinExistence type="predicted"/>
<keyword evidence="1" id="KW-0732">Signal</keyword>
<dbReference type="Proteomes" id="UP001176961">
    <property type="component" value="Unassembled WGS sequence"/>
</dbReference>
<dbReference type="EMBL" id="CATQJL010000316">
    <property type="protein sequence ID" value="CAJ0606890.1"/>
    <property type="molecule type" value="Genomic_DNA"/>
</dbReference>
<evidence type="ECO:0000313" key="2">
    <source>
        <dbReference type="EMBL" id="CAJ0606890.1"/>
    </source>
</evidence>
<evidence type="ECO:0000256" key="1">
    <source>
        <dbReference type="SAM" id="SignalP"/>
    </source>
</evidence>
<gene>
    <name evidence="2" type="ORF">CYNAS_LOCUS18873</name>
</gene>
<feature type="signal peptide" evidence="1">
    <location>
        <begin position="1"/>
        <end position="21"/>
    </location>
</feature>
<evidence type="ECO:0000313" key="3">
    <source>
        <dbReference type="Proteomes" id="UP001176961"/>
    </source>
</evidence>
<accession>A0AA36MDY9</accession>